<dbReference type="InterPro" id="IPR036526">
    <property type="entry name" value="C-N_Hydrolase_sf"/>
</dbReference>
<dbReference type="FunFam" id="3.60.110.10:FF:000004">
    <property type="entry name" value="Carbon-nitrogen hydrolase"/>
    <property type="match status" value="1"/>
</dbReference>
<keyword evidence="2" id="KW-0378">Hydrolase</keyword>
<evidence type="ECO:0000259" key="6">
    <source>
        <dbReference type="PROSITE" id="PS50263"/>
    </source>
</evidence>
<evidence type="ECO:0000256" key="4">
    <source>
        <dbReference type="ARBA" id="ARBA00052904"/>
    </source>
</evidence>
<comment type="similarity">
    <text evidence="1">Belongs to the carbon-nitrogen hydrolase superfamily. NIT1/NIT2 family.</text>
</comment>
<dbReference type="PANTHER" id="PTHR47799:SF1">
    <property type="entry name" value="OMEGA-AMIDASE YAFV"/>
    <property type="match status" value="1"/>
</dbReference>
<reference evidence="7" key="1">
    <citation type="submission" date="2021-08" db="EMBL/GenBank/DDBJ databases">
        <title>Prevotella lacticifex sp. nov., isolated from rumen of cow.</title>
        <authorList>
            <person name="Shinkai T."/>
            <person name="Ikeyama N."/>
            <person name="Kumagai M."/>
            <person name="Ohmori H."/>
            <person name="Sakamoto M."/>
            <person name="Ohkuma M."/>
            <person name="Mitsumori M."/>
        </authorList>
    </citation>
    <scope>NUCLEOTIDE SEQUENCE</scope>
    <source>
        <strain evidence="7">DSM 11371</strain>
    </source>
</reference>
<name>A0AA37I4M0_SEGBR</name>
<comment type="caution">
    <text evidence="7">The sequence shown here is derived from an EMBL/GenBank/DDBJ whole genome shotgun (WGS) entry which is preliminary data.</text>
</comment>
<dbReference type="Gene3D" id="3.60.110.10">
    <property type="entry name" value="Carbon-nitrogen hydrolase"/>
    <property type="match status" value="1"/>
</dbReference>
<dbReference type="PROSITE" id="PS01227">
    <property type="entry name" value="UPF0012"/>
    <property type="match status" value="1"/>
</dbReference>
<dbReference type="PANTHER" id="PTHR47799">
    <property type="entry name" value="OMEGA-AMIDASE YAFV"/>
    <property type="match status" value="1"/>
</dbReference>
<evidence type="ECO:0000256" key="3">
    <source>
        <dbReference type="ARBA" id="ARBA00039118"/>
    </source>
</evidence>
<comment type="catalytic activity">
    <reaction evidence="4">
        <text>a monoamide of a dicarboxylate + H2O = a dicarboxylate + NH4(+)</text>
        <dbReference type="Rhea" id="RHEA:11716"/>
        <dbReference type="ChEBI" id="CHEBI:15377"/>
        <dbReference type="ChEBI" id="CHEBI:28938"/>
        <dbReference type="ChEBI" id="CHEBI:28965"/>
        <dbReference type="ChEBI" id="CHEBI:77450"/>
        <dbReference type="EC" id="3.5.1.3"/>
    </reaction>
</comment>
<evidence type="ECO:0000313" key="8">
    <source>
        <dbReference type="Proteomes" id="UP000887043"/>
    </source>
</evidence>
<organism evidence="7 8">
    <name type="scientific">Segatella bryantii</name>
    <name type="common">Prevotella bryantii</name>
    <dbReference type="NCBI Taxonomy" id="77095"/>
    <lineage>
        <taxon>Bacteria</taxon>
        <taxon>Pseudomonadati</taxon>
        <taxon>Bacteroidota</taxon>
        <taxon>Bacteroidia</taxon>
        <taxon>Bacteroidales</taxon>
        <taxon>Prevotellaceae</taxon>
        <taxon>Segatella</taxon>
    </lineage>
</organism>
<dbReference type="InterPro" id="IPR003010">
    <property type="entry name" value="C-N_Hydrolase"/>
</dbReference>
<dbReference type="SUPFAM" id="SSF56317">
    <property type="entry name" value="Carbon-nitrogen hydrolase"/>
    <property type="match status" value="1"/>
</dbReference>
<sequence>MKIAILQQDIIWGDIQANCEAAAKAIDAQPGNNLYILPEMFSTGFATQPKGIADADGYTLNWMKQKAREKHAAICGSVAIEDHVRYYNRLYFVKPDGSVEYYDKHHLFTYGGEHYQFTAGKDRVIVNYEGYRILLAVCYDLRFPVWSRNNQDYDLAIYVASWPAKRQLAWDTLLRARAIENQCYLVGVNRVGDDPALHYSGGSVILDPNGEILAACESEKEQVAVAEIDIKKLEEFRKKFPVLDDIDNFILK</sequence>
<evidence type="ECO:0000256" key="1">
    <source>
        <dbReference type="ARBA" id="ARBA00010613"/>
    </source>
</evidence>
<dbReference type="InterPro" id="IPR052737">
    <property type="entry name" value="Omega-amidase_YafV"/>
</dbReference>
<dbReference type="NCBIfam" id="NF007757">
    <property type="entry name" value="PRK10438.1"/>
    <property type="match status" value="1"/>
</dbReference>
<gene>
    <name evidence="7" type="ORF">PRRU23_26200</name>
</gene>
<dbReference type="Pfam" id="PF00795">
    <property type="entry name" value="CN_hydrolase"/>
    <property type="match status" value="1"/>
</dbReference>
<dbReference type="CDD" id="cd07575">
    <property type="entry name" value="Xc-1258_like"/>
    <property type="match status" value="1"/>
</dbReference>
<dbReference type="EC" id="3.5.1.3" evidence="3"/>
<dbReference type="GO" id="GO:0050152">
    <property type="term" value="F:omega-amidase activity"/>
    <property type="evidence" value="ECO:0007669"/>
    <property type="project" value="UniProtKB-EC"/>
</dbReference>
<accession>A0AA37I4M0</accession>
<dbReference type="InterPro" id="IPR001110">
    <property type="entry name" value="UPF0012_CS"/>
</dbReference>
<evidence type="ECO:0000256" key="5">
    <source>
        <dbReference type="ARBA" id="ARBA00072139"/>
    </source>
</evidence>
<evidence type="ECO:0000256" key="2">
    <source>
        <dbReference type="ARBA" id="ARBA00022801"/>
    </source>
</evidence>
<dbReference type="Proteomes" id="UP000887043">
    <property type="component" value="Unassembled WGS sequence"/>
</dbReference>
<dbReference type="PROSITE" id="PS50263">
    <property type="entry name" value="CN_HYDROLASE"/>
    <property type="match status" value="1"/>
</dbReference>
<dbReference type="EMBL" id="BPTR01000001">
    <property type="protein sequence ID" value="GJG28920.1"/>
    <property type="molecule type" value="Genomic_DNA"/>
</dbReference>
<feature type="domain" description="CN hydrolase" evidence="6">
    <location>
        <begin position="1"/>
        <end position="230"/>
    </location>
</feature>
<dbReference type="GO" id="GO:0106008">
    <property type="term" value="F:2-oxoglutaramate amidase activity"/>
    <property type="evidence" value="ECO:0007669"/>
    <property type="project" value="TreeGrafter"/>
</dbReference>
<dbReference type="RefSeq" id="WP_006281977.1">
    <property type="nucleotide sequence ID" value="NZ_BPTR01000001.1"/>
</dbReference>
<proteinExistence type="inferred from homology"/>
<dbReference type="AlphaFoldDB" id="A0AA37I4M0"/>
<protein>
    <recommendedName>
        <fullName evidence="5">Omega-amidase YafV</fullName>
        <ecNumber evidence="3">3.5.1.3</ecNumber>
    </recommendedName>
</protein>
<evidence type="ECO:0000313" key="7">
    <source>
        <dbReference type="EMBL" id="GJG28920.1"/>
    </source>
</evidence>